<organism evidence="2 3">
    <name type="scientific">Rickenella mellea</name>
    <dbReference type="NCBI Taxonomy" id="50990"/>
    <lineage>
        <taxon>Eukaryota</taxon>
        <taxon>Fungi</taxon>
        <taxon>Dikarya</taxon>
        <taxon>Basidiomycota</taxon>
        <taxon>Agaricomycotina</taxon>
        <taxon>Agaricomycetes</taxon>
        <taxon>Hymenochaetales</taxon>
        <taxon>Rickenellaceae</taxon>
        <taxon>Rickenella</taxon>
    </lineage>
</organism>
<feature type="compositionally biased region" description="Basic and acidic residues" evidence="1">
    <location>
        <begin position="48"/>
        <end position="59"/>
    </location>
</feature>
<dbReference type="VEuPathDB" id="FungiDB:BD410DRAFT_845468"/>
<evidence type="ECO:0000256" key="1">
    <source>
        <dbReference type="SAM" id="MobiDB-lite"/>
    </source>
</evidence>
<evidence type="ECO:0000313" key="2">
    <source>
        <dbReference type="EMBL" id="TDL15095.1"/>
    </source>
</evidence>
<sequence length="156" mass="17156">MPGDVDSEFYNDLYGVDEVHEDADAAVSTEHTEESKKIAILPNSPHSKSSESHKADKLTRAQPKHVATQRHDGDLTDSTSPLSYSAQIAKQFSAYQQTPSQERRYRSSLPANPMNSQARPTSGMSAISSYESRTDNASSNPSVDRPIRPSEMKDEG</sequence>
<feature type="region of interest" description="Disordered" evidence="1">
    <location>
        <begin position="24"/>
        <end position="156"/>
    </location>
</feature>
<feature type="compositionally biased region" description="Polar residues" evidence="1">
    <location>
        <begin position="109"/>
        <end position="142"/>
    </location>
</feature>
<keyword evidence="3" id="KW-1185">Reference proteome</keyword>
<feature type="compositionally biased region" description="Polar residues" evidence="1">
    <location>
        <begin position="76"/>
        <end position="100"/>
    </location>
</feature>
<reference evidence="2 3" key="1">
    <citation type="submission" date="2018-06" db="EMBL/GenBank/DDBJ databases">
        <title>A transcriptomic atlas of mushroom development highlights an independent origin of complex multicellularity.</title>
        <authorList>
            <consortium name="DOE Joint Genome Institute"/>
            <person name="Krizsan K."/>
            <person name="Almasi E."/>
            <person name="Merenyi Z."/>
            <person name="Sahu N."/>
            <person name="Viragh M."/>
            <person name="Koszo T."/>
            <person name="Mondo S."/>
            <person name="Kiss B."/>
            <person name="Balint B."/>
            <person name="Kues U."/>
            <person name="Barry K."/>
            <person name="Hegedus J.C."/>
            <person name="Henrissat B."/>
            <person name="Johnson J."/>
            <person name="Lipzen A."/>
            <person name="Ohm R."/>
            <person name="Nagy I."/>
            <person name="Pangilinan J."/>
            <person name="Yan J."/>
            <person name="Xiong Y."/>
            <person name="Grigoriev I.V."/>
            <person name="Hibbett D.S."/>
            <person name="Nagy L.G."/>
        </authorList>
    </citation>
    <scope>NUCLEOTIDE SEQUENCE [LARGE SCALE GENOMIC DNA]</scope>
    <source>
        <strain evidence="2 3">SZMC22713</strain>
    </source>
</reference>
<accession>A0A4Y7PIN7</accession>
<protein>
    <submittedName>
        <fullName evidence="2">Uncharacterized protein</fullName>
    </submittedName>
</protein>
<gene>
    <name evidence="2" type="ORF">BD410DRAFT_845468</name>
</gene>
<dbReference type="EMBL" id="ML170290">
    <property type="protein sequence ID" value="TDL15095.1"/>
    <property type="molecule type" value="Genomic_DNA"/>
</dbReference>
<dbReference type="Proteomes" id="UP000294933">
    <property type="component" value="Unassembled WGS sequence"/>
</dbReference>
<proteinExistence type="predicted"/>
<dbReference type="AlphaFoldDB" id="A0A4Y7PIN7"/>
<evidence type="ECO:0000313" key="3">
    <source>
        <dbReference type="Proteomes" id="UP000294933"/>
    </source>
</evidence>
<feature type="compositionally biased region" description="Basic and acidic residues" evidence="1">
    <location>
        <begin position="145"/>
        <end position="156"/>
    </location>
</feature>
<dbReference type="OrthoDB" id="1875751at2759"/>
<name>A0A4Y7PIN7_9AGAM</name>